<gene>
    <name evidence="7" type="ORF">GEV33_014353</name>
</gene>
<proteinExistence type="predicted"/>
<dbReference type="PROSITE" id="PS50896">
    <property type="entry name" value="LISH"/>
    <property type="match status" value="1"/>
</dbReference>
<accession>A0A8J6H719</accession>
<dbReference type="Pfam" id="PF05132">
    <property type="entry name" value="RNA_pol_Rpc4"/>
    <property type="match status" value="1"/>
</dbReference>
<reference evidence="7" key="1">
    <citation type="journal article" date="2020" name="J Insects Food Feed">
        <title>The yellow mealworm (Tenebrio molitor) genome: a resource for the emerging insects as food and feed industry.</title>
        <authorList>
            <person name="Eriksson T."/>
            <person name="Andere A."/>
            <person name="Kelstrup H."/>
            <person name="Emery V."/>
            <person name="Picard C."/>
        </authorList>
    </citation>
    <scope>NUCLEOTIDE SEQUENCE</scope>
    <source>
        <strain evidence="7">Stoneville</strain>
        <tissue evidence="7">Whole head</tissue>
    </source>
</reference>
<dbReference type="InterPro" id="IPR045098">
    <property type="entry name" value="Fyv10_fam"/>
</dbReference>
<dbReference type="InterPro" id="IPR024964">
    <property type="entry name" value="CTLH/CRA"/>
</dbReference>
<dbReference type="GO" id="GO:0016363">
    <property type="term" value="C:nuclear matrix"/>
    <property type="evidence" value="ECO:0007669"/>
    <property type="project" value="UniProtKB-SubCell"/>
</dbReference>
<dbReference type="InterPro" id="IPR006594">
    <property type="entry name" value="LisH"/>
</dbReference>
<dbReference type="GO" id="GO:0043161">
    <property type="term" value="P:proteasome-mediated ubiquitin-dependent protein catabolic process"/>
    <property type="evidence" value="ECO:0007669"/>
    <property type="project" value="InterPro"/>
</dbReference>
<dbReference type="EMBL" id="JABDTM020028751">
    <property type="protein sequence ID" value="KAH0808443.1"/>
    <property type="molecule type" value="Genomic_DNA"/>
</dbReference>
<dbReference type="GO" id="GO:0043249">
    <property type="term" value="P:erythrocyte maturation"/>
    <property type="evidence" value="ECO:0007669"/>
    <property type="project" value="UniProtKB-KW"/>
</dbReference>
<dbReference type="SMART" id="SM00668">
    <property type="entry name" value="CTLH"/>
    <property type="match status" value="1"/>
</dbReference>
<dbReference type="GO" id="GO:0005666">
    <property type="term" value="C:RNA polymerase III complex"/>
    <property type="evidence" value="ECO:0007669"/>
    <property type="project" value="InterPro"/>
</dbReference>
<dbReference type="Pfam" id="PF10607">
    <property type="entry name" value="CTLH"/>
    <property type="match status" value="1"/>
</dbReference>
<reference evidence="7" key="2">
    <citation type="submission" date="2021-08" db="EMBL/GenBank/DDBJ databases">
        <authorList>
            <person name="Eriksson T."/>
        </authorList>
    </citation>
    <scope>NUCLEOTIDE SEQUENCE</scope>
    <source>
        <strain evidence="7">Stoneville</strain>
        <tissue evidence="7">Whole head</tissue>
    </source>
</reference>
<evidence type="ECO:0000313" key="7">
    <source>
        <dbReference type="EMBL" id="KAH0808443.1"/>
    </source>
</evidence>
<keyword evidence="3" id="KW-0265">Erythrocyte maturation</keyword>
<dbReference type="PROSITE" id="PS50897">
    <property type="entry name" value="CTLH"/>
    <property type="match status" value="1"/>
</dbReference>
<dbReference type="PANTHER" id="PTHR12170:SF2">
    <property type="entry name" value="E3 UBIQUITIN-PROTEIN TRANSFERASE MAEA"/>
    <property type="match status" value="1"/>
</dbReference>
<dbReference type="InterPro" id="IPR006595">
    <property type="entry name" value="CTLH_C"/>
</dbReference>
<comment type="caution">
    <text evidence="7">The sequence shown here is derived from an EMBL/GenBank/DDBJ whole genome shotgun (WGS) entry which is preliminary data.</text>
</comment>
<dbReference type="GO" id="GO:0005737">
    <property type="term" value="C:cytoplasm"/>
    <property type="evidence" value="ECO:0007669"/>
    <property type="project" value="TreeGrafter"/>
</dbReference>
<feature type="compositionally biased region" description="Basic and acidic residues" evidence="5">
    <location>
        <begin position="1"/>
        <end position="16"/>
    </location>
</feature>
<dbReference type="GO" id="GO:0003677">
    <property type="term" value="F:DNA binding"/>
    <property type="evidence" value="ECO:0007669"/>
    <property type="project" value="InterPro"/>
</dbReference>
<dbReference type="SMART" id="SM00667">
    <property type="entry name" value="LisH"/>
    <property type="match status" value="1"/>
</dbReference>
<organism evidence="7 8">
    <name type="scientific">Tenebrio molitor</name>
    <name type="common">Yellow mealworm beetle</name>
    <dbReference type="NCBI Taxonomy" id="7067"/>
    <lineage>
        <taxon>Eukaryota</taxon>
        <taxon>Metazoa</taxon>
        <taxon>Ecdysozoa</taxon>
        <taxon>Arthropoda</taxon>
        <taxon>Hexapoda</taxon>
        <taxon>Insecta</taxon>
        <taxon>Pterygota</taxon>
        <taxon>Neoptera</taxon>
        <taxon>Endopterygota</taxon>
        <taxon>Coleoptera</taxon>
        <taxon>Polyphaga</taxon>
        <taxon>Cucujiformia</taxon>
        <taxon>Tenebrionidae</taxon>
        <taxon>Tenebrio</taxon>
    </lineage>
</organism>
<evidence type="ECO:0000256" key="3">
    <source>
        <dbReference type="ARBA" id="ARBA00023057"/>
    </source>
</evidence>
<dbReference type="GO" id="GO:0034657">
    <property type="term" value="C:GID complex"/>
    <property type="evidence" value="ECO:0007669"/>
    <property type="project" value="TreeGrafter"/>
</dbReference>
<evidence type="ECO:0000256" key="2">
    <source>
        <dbReference type="ARBA" id="ARBA00014384"/>
    </source>
</evidence>
<feature type="region of interest" description="Disordered" evidence="5">
    <location>
        <begin position="1"/>
        <end position="26"/>
    </location>
</feature>
<name>A0A8J6H719_TENMO</name>
<feature type="compositionally biased region" description="Basic and acidic residues" evidence="5">
    <location>
        <begin position="58"/>
        <end position="75"/>
    </location>
</feature>
<evidence type="ECO:0000256" key="5">
    <source>
        <dbReference type="SAM" id="MobiDB-lite"/>
    </source>
</evidence>
<dbReference type="Proteomes" id="UP000719412">
    <property type="component" value="Unassembled WGS sequence"/>
</dbReference>
<protein>
    <recommendedName>
        <fullName evidence="2">E3 ubiquitin-protein transferase MAEA</fullName>
    </recommendedName>
    <alternativeName>
        <fullName evidence="4">Macrophage erythroblast attacher</fullName>
    </alternativeName>
</protein>
<evidence type="ECO:0000256" key="4">
    <source>
        <dbReference type="ARBA" id="ARBA00029678"/>
    </source>
</evidence>
<feature type="domain" description="CTLH" evidence="6">
    <location>
        <begin position="430"/>
        <end position="487"/>
    </location>
</feature>
<keyword evidence="8" id="KW-1185">Reference proteome</keyword>
<dbReference type="PANTHER" id="PTHR12170">
    <property type="entry name" value="MACROPHAGE ERYTHROBLAST ATTACHER-RELATED"/>
    <property type="match status" value="1"/>
</dbReference>
<evidence type="ECO:0000313" key="8">
    <source>
        <dbReference type="Proteomes" id="UP000719412"/>
    </source>
</evidence>
<sequence length="521" mass="59623">MEDKKLMKSVMEKDGPGGRLQSLKLPRDLSLGIAKPKKQYTPNLNVVRNKDKTKEFLKKMDQKRKDRPSNREKHDKHDHKQRYLQSTGVFSQGTGEVKRLNSHMEKRVNLRDSSTVSNMVLPTINRNTWTVNKKAEDVVLDELMNCDVDSDDEKASFAPLTLSSEPTKVKKEIIKVKKEENDIYENLPDPFNYDHYNEENPALALVKLPDSFAGKGLSDDPNVKKLFDYPLSNMLEGQIGKLVIRRSGKMEVQIGRIGYQLNPENTFESKEELAAIVEGHNGETCIAVLGNILNNFVITAQKTLDREASHVQQAAREIEDTISGGNVKARDITSFLGGMVEKLQVLKRKAEESISEELAASNVCKRRLEHLKERETLTTTGNISQGAVNQWRRKRLDRMLVEYFLRNGYYNAAITLAERSDIKDLTNIDIFLTSREVERSLSNHETTKCLLWCHDNKSKLRKLKSNMEFNLRIQEFVELIRTDRRMDAVKHARKHFPSFEDEHLATIQQAMALLAFPVNTG</sequence>
<evidence type="ECO:0000256" key="1">
    <source>
        <dbReference type="ARBA" id="ARBA00004109"/>
    </source>
</evidence>
<comment type="subcellular location">
    <subcellularLocation>
        <location evidence="1">Nucleus matrix</location>
    </subcellularLocation>
</comment>
<dbReference type="InterPro" id="IPR007811">
    <property type="entry name" value="RPC4"/>
</dbReference>
<dbReference type="GO" id="GO:0006383">
    <property type="term" value="P:transcription by RNA polymerase III"/>
    <property type="evidence" value="ECO:0007669"/>
    <property type="project" value="InterPro"/>
</dbReference>
<evidence type="ECO:0000259" key="6">
    <source>
        <dbReference type="PROSITE" id="PS50897"/>
    </source>
</evidence>
<dbReference type="AlphaFoldDB" id="A0A8J6H719"/>
<feature type="region of interest" description="Disordered" evidence="5">
    <location>
        <begin position="58"/>
        <end position="83"/>
    </location>
</feature>
<dbReference type="GO" id="GO:0004842">
    <property type="term" value="F:ubiquitin-protein transferase activity"/>
    <property type="evidence" value="ECO:0007669"/>
    <property type="project" value="InterPro"/>
</dbReference>